<evidence type="ECO:0000256" key="7">
    <source>
        <dbReference type="ARBA" id="ARBA00022737"/>
    </source>
</evidence>
<keyword evidence="14" id="KW-1185">Reference proteome</keyword>
<dbReference type="OrthoDB" id="4418812at2759"/>
<dbReference type="PROSITE" id="PS51672">
    <property type="entry name" value="ACT_LIKE"/>
    <property type="match status" value="1"/>
</dbReference>
<evidence type="ECO:0000256" key="2">
    <source>
        <dbReference type="ARBA" id="ARBA00001933"/>
    </source>
</evidence>
<comment type="catalytic activity">
    <reaction evidence="1 11">
        <text>L-threonine = 2-oxobutanoate + NH4(+)</text>
        <dbReference type="Rhea" id="RHEA:22108"/>
        <dbReference type="ChEBI" id="CHEBI:16763"/>
        <dbReference type="ChEBI" id="CHEBI:28938"/>
        <dbReference type="ChEBI" id="CHEBI:57926"/>
        <dbReference type="EC" id="4.3.1.19"/>
    </reaction>
</comment>
<keyword evidence="5 11" id="KW-0028">Amino-acid biosynthesis</keyword>
<dbReference type="InterPro" id="IPR001926">
    <property type="entry name" value="TrpB-like_PALP"/>
</dbReference>
<dbReference type="Gene3D" id="3.40.1020.10">
    <property type="entry name" value="Biosynthetic Threonine Deaminase, Domain 3"/>
    <property type="match status" value="1"/>
</dbReference>
<gene>
    <name evidence="13" type="ORF">Ctob_006403</name>
</gene>
<reference evidence="14" key="1">
    <citation type="journal article" date="2015" name="PLoS Genet.">
        <title>Genome Sequence and Transcriptome Analyses of Chrysochromulina tobin: Metabolic Tools for Enhanced Algal Fitness in the Prominent Order Prymnesiales (Haptophyceae).</title>
        <authorList>
            <person name="Hovde B.T."/>
            <person name="Deodato C.R."/>
            <person name="Hunsperger H.M."/>
            <person name="Ryken S.A."/>
            <person name="Yost W."/>
            <person name="Jha R.K."/>
            <person name="Patterson J."/>
            <person name="Monnat R.J. Jr."/>
            <person name="Barlow S.B."/>
            <person name="Starkenburg S.R."/>
            <person name="Cattolico R.A."/>
        </authorList>
    </citation>
    <scope>NUCLEOTIDE SEQUENCE</scope>
    <source>
        <strain evidence="14">CCMP291</strain>
    </source>
</reference>
<dbReference type="InterPro" id="IPR045865">
    <property type="entry name" value="ACT-like_dom_sf"/>
</dbReference>
<dbReference type="CDD" id="cd01562">
    <property type="entry name" value="Thr-dehyd"/>
    <property type="match status" value="1"/>
</dbReference>
<evidence type="ECO:0000259" key="12">
    <source>
        <dbReference type="PROSITE" id="PS51672"/>
    </source>
</evidence>
<dbReference type="InterPro" id="IPR001721">
    <property type="entry name" value="TD_ACT-like"/>
</dbReference>
<evidence type="ECO:0000256" key="1">
    <source>
        <dbReference type="ARBA" id="ARBA00001274"/>
    </source>
</evidence>
<name>A0A0M0JRC6_9EUKA</name>
<evidence type="ECO:0000256" key="11">
    <source>
        <dbReference type="RuleBase" id="RU362012"/>
    </source>
</evidence>
<proteinExistence type="inferred from homology"/>
<dbReference type="GO" id="GO:0003941">
    <property type="term" value="F:L-serine ammonia-lyase activity"/>
    <property type="evidence" value="ECO:0007669"/>
    <property type="project" value="TreeGrafter"/>
</dbReference>
<dbReference type="NCBIfam" id="TIGR01124">
    <property type="entry name" value="ilvA_2Cterm"/>
    <property type="match status" value="1"/>
</dbReference>
<dbReference type="InterPro" id="IPR050147">
    <property type="entry name" value="Ser/Thr_Dehydratase"/>
</dbReference>
<feature type="domain" description="ACT-like" evidence="12">
    <location>
        <begin position="487"/>
        <end position="561"/>
    </location>
</feature>
<keyword evidence="6 11" id="KW-0412">Isoleucine biosynthesis</keyword>
<dbReference type="PROSITE" id="PS51257">
    <property type="entry name" value="PROKAR_LIPOPROTEIN"/>
    <property type="match status" value="1"/>
</dbReference>
<dbReference type="SUPFAM" id="SSF55021">
    <property type="entry name" value="ACT-like"/>
    <property type="match status" value="2"/>
</dbReference>
<dbReference type="AlphaFoldDB" id="A0A0M0JRC6"/>
<dbReference type="InterPro" id="IPR005787">
    <property type="entry name" value="Thr_deHydtase_biosynth"/>
</dbReference>
<dbReference type="GO" id="GO:0004794">
    <property type="term" value="F:threonine deaminase activity"/>
    <property type="evidence" value="ECO:0007669"/>
    <property type="project" value="UniProtKB-UniRule"/>
</dbReference>
<dbReference type="SUPFAM" id="SSF53686">
    <property type="entry name" value="Tryptophan synthase beta subunit-like PLP-dependent enzymes"/>
    <property type="match status" value="1"/>
</dbReference>
<comment type="caution">
    <text evidence="13">The sequence shown here is derived from an EMBL/GenBank/DDBJ whole genome shotgun (WGS) entry which is preliminary data.</text>
</comment>
<dbReference type="NCBIfam" id="NF006674">
    <property type="entry name" value="PRK09224.1"/>
    <property type="match status" value="1"/>
</dbReference>
<dbReference type="FunFam" id="3.40.50.1100:FF:000008">
    <property type="entry name" value="L-threonine dehydratase"/>
    <property type="match status" value="1"/>
</dbReference>
<organism evidence="13 14">
    <name type="scientific">Chrysochromulina tobinii</name>
    <dbReference type="NCBI Taxonomy" id="1460289"/>
    <lineage>
        <taxon>Eukaryota</taxon>
        <taxon>Haptista</taxon>
        <taxon>Haptophyta</taxon>
        <taxon>Prymnesiophyceae</taxon>
        <taxon>Prymnesiales</taxon>
        <taxon>Chrysochromulinaceae</taxon>
        <taxon>Chrysochromulina</taxon>
    </lineage>
</organism>
<evidence type="ECO:0000313" key="14">
    <source>
        <dbReference type="Proteomes" id="UP000037460"/>
    </source>
</evidence>
<keyword evidence="7" id="KW-0677">Repeat</keyword>
<evidence type="ECO:0000256" key="4">
    <source>
        <dbReference type="ARBA" id="ARBA00010869"/>
    </source>
</evidence>
<evidence type="ECO:0000256" key="5">
    <source>
        <dbReference type="ARBA" id="ARBA00022605"/>
    </source>
</evidence>
<dbReference type="EMBL" id="JWZX01002455">
    <property type="protein sequence ID" value="KOO29149.1"/>
    <property type="molecule type" value="Genomic_DNA"/>
</dbReference>
<dbReference type="EC" id="4.3.1.19" evidence="11"/>
<evidence type="ECO:0000256" key="10">
    <source>
        <dbReference type="ARBA" id="ARBA00023304"/>
    </source>
</evidence>
<dbReference type="PANTHER" id="PTHR48078">
    <property type="entry name" value="THREONINE DEHYDRATASE, MITOCHONDRIAL-RELATED"/>
    <property type="match status" value="1"/>
</dbReference>
<dbReference type="InterPro" id="IPR036052">
    <property type="entry name" value="TrpB-like_PALP_sf"/>
</dbReference>
<keyword evidence="9 11" id="KW-0456">Lyase</keyword>
<evidence type="ECO:0000256" key="6">
    <source>
        <dbReference type="ARBA" id="ARBA00022624"/>
    </source>
</evidence>
<keyword evidence="10 11" id="KW-0100">Branched-chain amino acid biosynthesis</keyword>
<dbReference type="Gene3D" id="3.40.50.1100">
    <property type="match status" value="2"/>
</dbReference>
<evidence type="ECO:0000256" key="9">
    <source>
        <dbReference type="ARBA" id="ARBA00023239"/>
    </source>
</evidence>
<dbReference type="Pfam" id="PF00585">
    <property type="entry name" value="Thr_dehydrat_C"/>
    <property type="match status" value="2"/>
</dbReference>
<dbReference type="Proteomes" id="UP000037460">
    <property type="component" value="Unassembled WGS sequence"/>
</dbReference>
<dbReference type="InterPro" id="IPR038110">
    <property type="entry name" value="TD_ACT-like_sf"/>
</dbReference>
<dbReference type="GO" id="GO:0006565">
    <property type="term" value="P:L-serine catabolic process"/>
    <property type="evidence" value="ECO:0007669"/>
    <property type="project" value="TreeGrafter"/>
</dbReference>
<dbReference type="Pfam" id="PF00291">
    <property type="entry name" value="PALP"/>
    <property type="match status" value="1"/>
</dbReference>
<dbReference type="PANTHER" id="PTHR48078:SF11">
    <property type="entry name" value="THREONINE DEHYDRATASE, MITOCHONDRIAL"/>
    <property type="match status" value="1"/>
</dbReference>
<evidence type="ECO:0000256" key="8">
    <source>
        <dbReference type="ARBA" id="ARBA00022898"/>
    </source>
</evidence>
<comment type="cofactor">
    <cofactor evidence="2 11">
        <name>pyridoxal 5'-phosphate</name>
        <dbReference type="ChEBI" id="CHEBI:597326"/>
    </cofactor>
</comment>
<sequence length="569" mass="61232">MPRPTARRGASLLSRSLVQRPLLPAAAWASSAGCSCRGVSTKAVPLDESSASWGNNLRGLGHNNYLGKILNARVYEVAKETPLQYAPSLSTELGNAVYLKREDLQPIFSFKIRGAYNKIAQLSREQLKAGIVACSAGNHAQGVALSASIIGVDAVIVMPTGTPSIKVDAVRKLKGNVRLHGATYDEAAAEAHRLVQQEGRTLIHPFDDPYVIAGQGTIGMEVLKQMTGKKLDAIFVCCGGGGMLAGIAAYVKRVRPGVMVIGVEAEDAAGMTASIRAGRLTSLESVGMFADGAAVKTVGQETFRICNELVDDMVTVSTDEICAAIKDGFMDTRCVLEPAGALAIAGVKKWVGLTNLRDQTFVAIASGANMDFDRLRFVSERADASETMLSVRIPERPGAFRALIGHVFPRNVTEFSYRLGDPQNASVYLSFQARGATSEEKRTDAESAMAAMRADGLLVTDLRDNELAKSHLRHLGGGRANVDPPERLIRFEFPERPGALSHFLASLDTAGAGWNVSLFQYRNHGADIGRVLAGLQVPLEQLPELQTWLARLGYEHHLEDGNEVARHFL</sequence>
<dbReference type="UniPathway" id="UPA00047">
    <property type="reaction ID" value="UER00054"/>
</dbReference>
<comment type="pathway">
    <text evidence="3 11">Amino-acid biosynthesis; L-isoleucine biosynthesis; 2-oxobutanoate from L-threonine: step 1/1.</text>
</comment>
<dbReference type="GO" id="GO:0009097">
    <property type="term" value="P:isoleucine biosynthetic process"/>
    <property type="evidence" value="ECO:0007669"/>
    <property type="project" value="UniProtKB-UniRule"/>
</dbReference>
<comment type="similarity">
    <text evidence="4 11">Belongs to the serine/threonine dehydratase family.</text>
</comment>
<dbReference type="CDD" id="cd04907">
    <property type="entry name" value="ACT_ThrD-I_2"/>
    <property type="match status" value="1"/>
</dbReference>
<accession>A0A0M0JRC6</accession>
<protein>
    <recommendedName>
        <fullName evidence="11">Threonine dehydratase</fullName>
        <ecNumber evidence="11">4.3.1.19</ecNumber>
    </recommendedName>
    <alternativeName>
        <fullName evidence="11">Threonine deaminase</fullName>
    </alternativeName>
</protein>
<evidence type="ECO:0000313" key="13">
    <source>
        <dbReference type="EMBL" id="KOO29149.1"/>
    </source>
</evidence>
<keyword evidence="8 11" id="KW-0663">Pyridoxal phosphate</keyword>
<dbReference type="GO" id="GO:0006567">
    <property type="term" value="P:L-threonine catabolic process"/>
    <property type="evidence" value="ECO:0007669"/>
    <property type="project" value="TreeGrafter"/>
</dbReference>
<evidence type="ECO:0000256" key="3">
    <source>
        <dbReference type="ARBA" id="ARBA00004810"/>
    </source>
</evidence>